<dbReference type="EMBL" id="CADCUR010000119">
    <property type="protein sequence ID" value="CAA9398552.1"/>
    <property type="molecule type" value="Genomic_DNA"/>
</dbReference>
<evidence type="ECO:0000256" key="2">
    <source>
        <dbReference type="ARBA" id="ARBA00022723"/>
    </source>
</evidence>
<evidence type="ECO:0000256" key="3">
    <source>
        <dbReference type="SAM" id="MobiDB-lite"/>
    </source>
</evidence>
<evidence type="ECO:0000259" key="4">
    <source>
        <dbReference type="Pfam" id="PF13359"/>
    </source>
</evidence>
<feature type="domain" description="DDE Tnp4" evidence="4">
    <location>
        <begin position="11"/>
        <end position="97"/>
    </location>
</feature>
<dbReference type="Pfam" id="PF13359">
    <property type="entry name" value="DDE_Tnp_4"/>
    <property type="match status" value="1"/>
</dbReference>
<feature type="region of interest" description="Disordered" evidence="3">
    <location>
        <begin position="25"/>
        <end position="51"/>
    </location>
</feature>
<reference evidence="5" key="1">
    <citation type="submission" date="2020-02" db="EMBL/GenBank/DDBJ databases">
        <authorList>
            <person name="Meier V. D."/>
        </authorList>
    </citation>
    <scope>NUCLEOTIDE SEQUENCE</scope>
    <source>
        <strain evidence="5">AVDCRST_MAG74</strain>
    </source>
</reference>
<name>A0A6J4NZS5_9BACT</name>
<accession>A0A6J4NZS5</accession>
<evidence type="ECO:0000256" key="1">
    <source>
        <dbReference type="ARBA" id="ARBA00001968"/>
    </source>
</evidence>
<comment type="cofactor">
    <cofactor evidence="1">
        <name>a divalent metal cation</name>
        <dbReference type="ChEBI" id="CHEBI:60240"/>
    </cofactor>
</comment>
<evidence type="ECO:0000313" key="5">
    <source>
        <dbReference type="EMBL" id="CAA9398552.1"/>
    </source>
</evidence>
<dbReference type="InterPro" id="IPR027806">
    <property type="entry name" value="HARBI1_dom"/>
</dbReference>
<proteinExistence type="predicted"/>
<protein>
    <submittedName>
        <fullName evidence="5">Mobile element protein</fullName>
    </submittedName>
</protein>
<gene>
    <name evidence="5" type="ORF">AVDCRST_MAG74-1440</name>
</gene>
<dbReference type="GO" id="GO:0046872">
    <property type="term" value="F:metal ion binding"/>
    <property type="evidence" value="ECO:0007669"/>
    <property type="project" value="UniProtKB-KW"/>
</dbReference>
<keyword evidence="2" id="KW-0479">Metal-binding</keyword>
<organism evidence="5">
    <name type="scientific">uncultured Pyrinomonadaceae bacterium</name>
    <dbReference type="NCBI Taxonomy" id="2283094"/>
    <lineage>
        <taxon>Bacteria</taxon>
        <taxon>Pseudomonadati</taxon>
        <taxon>Acidobacteriota</taxon>
        <taxon>Blastocatellia</taxon>
        <taxon>Blastocatellales</taxon>
        <taxon>Pyrinomonadaceae</taxon>
        <taxon>environmental samples</taxon>
    </lineage>
</organism>
<dbReference type="AlphaFoldDB" id="A0A6J4NZS5"/>
<sequence>MFKESRVALAKNICLLGDSGYQGLHKEHGNSQTPTKKPKGKDLSAAQRAANRDLSRQRIVVENVIRHLKIFRIVAERYRNRRRRFGLRFNLIAGLYNYELAH</sequence>